<name>A0A3R8LP06_9BURK</name>
<feature type="transmembrane region" description="Helical" evidence="9">
    <location>
        <begin position="98"/>
        <end position="124"/>
    </location>
</feature>
<evidence type="ECO:0000256" key="1">
    <source>
        <dbReference type="ARBA" id="ARBA00004429"/>
    </source>
</evidence>
<protein>
    <recommendedName>
        <fullName evidence="2">Lipopolysaccharide export system permease protein LptF</fullName>
    </recommendedName>
</protein>
<feature type="transmembrane region" description="Helical" evidence="9">
    <location>
        <begin position="265"/>
        <end position="287"/>
    </location>
</feature>
<dbReference type="EMBL" id="RRUE01000001">
    <property type="protein sequence ID" value="RRN45050.1"/>
    <property type="molecule type" value="Genomic_DNA"/>
</dbReference>
<feature type="transmembrane region" description="Helical" evidence="9">
    <location>
        <begin position="325"/>
        <end position="345"/>
    </location>
</feature>
<reference evidence="10 11" key="1">
    <citation type="submission" date="2018-11" db="EMBL/GenBank/DDBJ databases">
        <title>Genome sequencing of Lautropia sp. KCOM 2505 (= ChDC F240).</title>
        <authorList>
            <person name="Kook J.-K."/>
            <person name="Park S.-N."/>
            <person name="Lim Y.K."/>
        </authorList>
    </citation>
    <scope>NUCLEOTIDE SEQUENCE [LARGE SCALE GENOMIC DNA]</scope>
    <source>
        <strain evidence="10 11">KCOM 2505</strain>
    </source>
</reference>
<feature type="transmembrane region" description="Helical" evidence="9">
    <location>
        <begin position="12"/>
        <end position="32"/>
    </location>
</feature>
<dbReference type="Pfam" id="PF03739">
    <property type="entry name" value="LptF_LptG"/>
    <property type="match status" value="1"/>
</dbReference>
<keyword evidence="7 9" id="KW-1133">Transmembrane helix</keyword>
<evidence type="ECO:0000256" key="9">
    <source>
        <dbReference type="SAM" id="Phobius"/>
    </source>
</evidence>
<dbReference type="PANTHER" id="PTHR33529">
    <property type="entry name" value="SLR0882 PROTEIN-RELATED"/>
    <property type="match status" value="1"/>
</dbReference>
<sequence>MIFRQSLRRDLNSVAGVMFATLFTILVTTSLIRFLNRATSDRIASSDILPLIAFNAIGFIPVLLVLTVFLSVLMVLARAWRDSEMVIWFASGQSLTAWIRPVMTFVLPYALVVAGVTFILSPWANQQIVELRERFNQREDVSMVAPGQFRESTSSNRVFFVESMSADRSTVSNVFVVQHNADRMVVVASRGGNVRIEPNGDRFLVLEDGRRYDGTWGTAEYALMEFLHYGVRLDPKPVNTQIESARGMPTLDLLQQHTPAARGELAYRIGLPLSVFITALLAIPLSFVNPRLGRSVNMVVGVLIYFTYSNLNSVMRSWITQGKVGFGVGVWITHVLVLALAWYLFHRRLSLPRFSFSKLVARIRGGKAREAAARGGQA</sequence>
<dbReference type="GO" id="GO:0043190">
    <property type="term" value="C:ATP-binding cassette (ABC) transporter complex"/>
    <property type="evidence" value="ECO:0007669"/>
    <property type="project" value="InterPro"/>
</dbReference>
<dbReference type="PANTHER" id="PTHR33529:SF7">
    <property type="entry name" value="LIPOPOLYSACCHARIDE EXPORT SYSTEM PERMEASE PROTEIN LPTF"/>
    <property type="match status" value="1"/>
</dbReference>
<feature type="transmembrane region" description="Helical" evidence="9">
    <location>
        <begin position="52"/>
        <end position="77"/>
    </location>
</feature>
<dbReference type="InterPro" id="IPR005495">
    <property type="entry name" value="LptG/LptF_permease"/>
</dbReference>
<evidence type="ECO:0000256" key="7">
    <source>
        <dbReference type="ARBA" id="ARBA00022989"/>
    </source>
</evidence>
<dbReference type="NCBIfam" id="TIGR04407">
    <property type="entry name" value="LptF_YjgP"/>
    <property type="match status" value="1"/>
</dbReference>
<accession>A0A3R8LP06</accession>
<evidence type="ECO:0000256" key="2">
    <source>
        <dbReference type="ARBA" id="ARBA00014213"/>
    </source>
</evidence>
<dbReference type="AlphaFoldDB" id="A0A3R8LP06"/>
<dbReference type="InterPro" id="IPR030922">
    <property type="entry name" value="LptF"/>
</dbReference>
<dbReference type="GO" id="GO:0015920">
    <property type="term" value="P:lipopolysaccharide transport"/>
    <property type="evidence" value="ECO:0007669"/>
    <property type="project" value="TreeGrafter"/>
</dbReference>
<proteinExistence type="predicted"/>
<evidence type="ECO:0000313" key="11">
    <source>
        <dbReference type="Proteomes" id="UP000270261"/>
    </source>
</evidence>
<evidence type="ECO:0000256" key="6">
    <source>
        <dbReference type="ARBA" id="ARBA00022692"/>
    </source>
</evidence>
<dbReference type="Proteomes" id="UP000270261">
    <property type="component" value="Unassembled WGS sequence"/>
</dbReference>
<evidence type="ECO:0000256" key="3">
    <source>
        <dbReference type="ARBA" id="ARBA00022448"/>
    </source>
</evidence>
<evidence type="ECO:0000256" key="4">
    <source>
        <dbReference type="ARBA" id="ARBA00022475"/>
    </source>
</evidence>
<dbReference type="RefSeq" id="WP_203228850.1">
    <property type="nucleotide sequence ID" value="NZ_RRUE01000001.1"/>
</dbReference>
<keyword evidence="3" id="KW-0813">Transport</keyword>
<feature type="transmembrane region" description="Helical" evidence="9">
    <location>
        <begin position="299"/>
        <end position="319"/>
    </location>
</feature>
<keyword evidence="6 9" id="KW-0812">Transmembrane</keyword>
<comment type="caution">
    <text evidence="10">The sequence shown here is derived from an EMBL/GenBank/DDBJ whole genome shotgun (WGS) entry which is preliminary data.</text>
</comment>
<keyword evidence="8 9" id="KW-0472">Membrane</keyword>
<keyword evidence="11" id="KW-1185">Reference proteome</keyword>
<gene>
    <name evidence="10" type="primary">lptF</name>
    <name evidence="10" type="ORF">EHV23_01975</name>
</gene>
<dbReference type="GO" id="GO:0055085">
    <property type="term" value="P:transmembrane transport"/>
    <property type="evidence" value="ECO:0007669"/>
    <property type="project" value="InterPro"/>
</dbReference>
<organism evidence="10 11">
    <name type="scientific">Lautropia dentalis</name>
    <dbReference type="NCBI Taxonomy" id="2490857"/>
    <lineage>
        <taxon>Bacteria</taxon>
        <taxon>Pseudomonadati</taxon>
        <taxon>Pseudomonadota</taxon>
        <taxon>Betaproteobacteria</taxon>
        <taxon>Burkholderiales</taxon>
        <taxon>Burkholderiaceae</taxon>
        <taxon>Lautropia</taxon>
    </lineage>
</organism>
<comment type="subcellular location">
    <subcellularLocation>
        <location evidence="1">Cell inner membrane</location>
        <topology evidence="1">Multi-pass membrane protein</topology>
    </subcellularLocation>
</comment>
<evidence type="ECO:0000256" key="5">
    <source>
        <dbReference type="ARBA" id="ARBA00022519"/>
    </source>
</evidence>
<keyword evidence="4" id="KW-1003">Cell membrane</keyword>
<keyword evidence="5" id="KW-0997">Cell inner membrane</keyword>
<evidence type="ECO:0000313" key="10">
    <source>
        <dbReference type="EMBL" id="RRN45050.1"/>
    </source>
</evidence>
<evidence type="ECO:0000256" key="8">
    <source>
        <dbReference type="ARBA" id="ARBA00023136"/>
    </source>
</evidence>